<keyword evidence="4" id="KW-0472">Membrane</keyword>
<comment type="caution">
    <text evidence="6">The sequence shown here is derived from an EMBL/GenBank/DDBJ whole genome shotgun (WGS) entry which is preliminary data.</text>
</comment>
<dbReference type="PANTHER" id="PTHR48043:SF159">
    <property type="entry name" value="EG:EG0003.4 PROTEIN-RELATED"/>
    <property type="match status" value="1"/>
</dbReference>
<keyword evidence="4" id="KW-0812">Transmembrane</keyword>
<reference evidence="6" key="1">
    <citation type="journal article" date="2023" name="G3 (Bethesda)">
        <title>Whole genome assemblies of Zophobas morio and Tenebrio molitor.</title>
        <authorList>
            <person name="Kaur S."/>
            <person name="Stinson S.A."/>
            <person name="diCenzo G.C."/>
        </authorList>
    </citation>
    <scope>NUCLEOTIDE SEQUENCE</scope>
    <source>
        <strain evidence="6">QUZm001</strain>
    </source>
</reference>
<keyword evidence="4" id="KW-1133">Transmembrane helix</keyword>
<feature type="chain" id="PRO_5041407373" description="UDP-glycosyltransferases domain-containing protein" evidence="5">
    <location>
        <begin position="20"/>
        <end position="1028"/>
    </location>
</feature>
<organism evidence="6 7">
    <name type="scientific">Zophobas morio</name>
    <dbReference type="NCBI Taxonomy" id="2755281"/>
    <lineage>
        <taxon>Eukaryota</taxon>
        <taxon>Metazoa</taxon>
        <taxon>Ecdysozoa</taxon>
        <taxon>Arthropoda</taxon>
        <taxon>Hexapoda</taxon>
        <taxon>Insecta</taxon>
        <taxon>Pterygota</taxon>
        <taxon>Neoptera</taxon>
        <taxon>Endopterygota</taxon>
        <taxon>Coleoptera</taxon>
        <taxon>Polyphaga</taxon>
        <taxon>Cucujiformia</taxon>
        <taxon>Tenebrionidae</taxon>
        <taxon>Zophobas</taxon>
    </lineage>
</organism>
<feature type="transmembrane region" description="Helical" evidence="4">
    <location>
        <begin position="487"/>
        <end position="519"/>
    </location>
</feature>
<dbReference type="Proteomes" id="UP001168821">
    <property type="component" value="Unassembled WGS sequence"/>
</dbReference>
<name>A0AA38M4S2_9CUCU</name>
<gene>
    <name evidence="6" type="ORF">Zmor_025266</name>
</gene>
<dbReference type="FunFam" id="3.40.50.2000:FF:000050">
    <property type="entry name" value="UDP-glucuronosyltransferase"/>
    <property type="match status" value="2"/>
</dbReference>
<evidence type="ECO:0000313" key="7">
    <source>
        <dbReference type="Proteomes" id="UP001168821"/>
    </source>
</evidence>
<dbReference type="GO" id="GO:0008194">
    <property type="term" value="F:UDP-glycosyltransferase activity"/>
    <property type="evidence" value="ECO:0007669"/>
    <property type="project" value="InterPro"/>
</dbReference>
<comment type="similarity">
    <text evidence="1">Belongs to the UDP-glycosyltransferase family.</text>
</comment>
<proteinExistence type="inferred from homology"/>
<feature type="transmembrane region" description="Helical" evidence="4">
    <location>
        <begin position="986"/>
        <end position="1009"/>
    </location>
</feature>
<dbReference type="Gene3D" id="3.40.50.2000">
    <property type="entry name" value="Glycogen Phosphorylase B"/>
    <property type="match status" value="4"/>
</dbReference>
<feature type="signal peptide" evidence="5">
    <location>
        <begin position="1"/>
        <end position="19"/>
    </location>
</feature>
<sequence>MPTIVTLSILTISLNVVLSAKILGLFPPPVNSHRNLYVPLVQELVQRGHDVTVISPYAETPDSKNGSLRSIVLTGFVEWMRGNLVPRYHKVQFPILDGMKNMRTFEQTDTNVFQKLQTSIAFLEKMTEMTLEHKEVQKLIHSKETFDVVIITEVLNHALKALAPHFKAPLVSFSTVGACSLSNLLVGNPSPPSYVPDIFSDYSSQMTFLERLTNSLTHLYTQVCFNWYVYPKHNKLMTKYIPGEYDFDRVIHNISIVLLNSHPSINQPVPLVPNMIEIGGFHIKPPKQLPQDLQEYLDNAPNGVIYFSMGSNLKSAELPMEKRDAFLKTFAKLKQKVIWKWEEDVLPGKPDNVKLGKWLPQSSILAHPNIRLFITHGGLLSTTETVYHGVPVLAIPIFGDQKQNAQIAVNLGFGLSLSFEDVNEEALTRTIVELLNNPKYKEIAKARSKYFHDRVRKPMETAIYWIEYVIRHRGAAHLRVAGIDLPWYQYILLDIVAVLVLGILLTCCIVAFVLILILLTNHNGDCAKILGVFTAPGRSHYLLGSTLMKALADKGHDVTVISSFGEKEPPKTKGTYRDIVTTEVLDNMKEMMKGQKRNMFDQADANPFITTVFMGYMMSKAMGAALRDEKVQKLIHSDEKFDVVLVEQFMNNAEKALATHFGAPLVVVSALGANVWSNALVGNPAPLSYIPLVTTDYSFPMTFCQRVLNSLLYVVTEVFFNLFVHPVENEVIKKYIPNGPDLSDVLYNASIVLMNSHPSIHQPVPYVPNMIEVGGFHVTPPKKLPEDLQEFLDGAKDGVIYFSMGSNLKSADFPPEKRDAILRTFSKLKEKVLWKWEEDVLPGQPDNVKLSKWLPQQSILAHPNVKLFITHGGLLSTTETVYHGVPILAITVFGDQKLNARSAMNNGFGLMLPYNEVTEDRFTQSIQEILNNPKYRNNAKQRSESFHDRQVSPMDTAIYWIEYVIRHRGAPHLRVAALDLPWYKYYLLDVVSFLVLVSVATGYITYYLFRAVCRKICNKRKSKKVKQN</sequence>
<dbReference type="AlphaFoldDB" id="A0AA38M4S2"/>
<dbReference type="InterPro" id="IPR002213">
    <property type="entry name" value="UDP_glucos_trans"/>
</dbReference>
<protein>
    <recommendedName>
        <fullName evidence="8">UDP-glycosyltransferases domain-containing protein</fullName>
    </recommendedName>
</protein>
<keyword evidence="5" id="KW-0732">Signal</keyword>
<dbReference type="PANTHER" id="PTHR48043">
    <property type="entry name" value="EG:EG0003.4 PROTEIN-RELATED"/>
    <property type="match status" value="1"/>
</dbReference>
<dbReference type="Pfam" id="PF00201">
    <property type="entry name" value="UDPGT"/>
    <property type="match status" value="2"/>
</dbReference>
<evidence type="ECO:0000256" key="2">
    <source>
        <dbReference type="ARBA" id="ARBA00022676"/>
    </source>
</evidence>
<keyword evidence="2" id="KW-0328">Glycosyltransferase</keyword>
<keyword evidence="7" id="KW-1185">Reference proteome</keyword>
<evidence type="ECO:0000256" key="1">
    <source>
        <dbReference type="ARBA" id="ARBA00009995"/>
    </source>
</evidence>
<dbReference type="InterPro" id="IPR050271">
    <property type="entry name" value="UDP-glycosyltransferase"/>
</dbReference>
<keyword evidence="3" id="KW-0808">Transferase</keyword>
<accession>A0AA38M4S2</accession>
<evidence type="ECO:0008006" key="8">
    <source>
        <dbReference type="Google" id="ProtNLM"/>
    </source>
</evidence>
<dbReference type="InterPro" id="IPR035595">
    <property type="entry name" value="UDP_glycos_trans_CS"/>
</dbReference>
<evidence type="ECO:0000256" key="5">
    <source>
        <dbReference type="SAM" id="SignalP"/>
    </source>
</evidence>
<dbReference type="CDD" id="cd03784">
    <property type="entry name" value="GT1_Gtf-like"/>
    <property type="match status" value="2"/>
</dbReference>
<evidence type="ECO:0000256" key="4">
    <source>
        <dbReference type="SAM" id="Phobius"/>
    </source>
</evidence>
<dbReference type="EMBL" id="JALNTZ010000008">
    <property type="protein sequence ID" value="KAJ3642487.1"/>
    <property type="molecule type" value="Genomic_DNA"/>
</dbReference>
<dbReference type="SUPFAM" id="SSF53756">
    <property type="entry name" value="UDP-Glycosyltransferase/glycogen phosphorylase"/>
    <property type="match status" value="2"/>
</dbReference>
<evidence type="ECO:0000313" key="6">
    <source>
        <dbReference type="EMBL" id="KAJ3642487.1"/>
    </source>
</evidence>
<evidence type="ECO:0000256" key="3">
    <source>
        <dbReference type="ARBA" id="ARBA00022679"/>
    </source>
</evidence>
<dbReference type="PROSITE" id="PS00375">
    <property type="entry name" value="UDPGT"/>
    <property type="match status" value="1"/>
</dbReference>